<organism evidence="3 4">
    <name type="scientific">Chitinophaga costaii</name>
    <dbReference type="NCBI Taxonomy" id="1335309"/>
    <lineage>
        <taxon>Bacteria</taxon>
        <taxon>Pseudomonadati</taxon>
        <taxon>Bacteroidota</taxon>
        <taxon>Chitinophagia</taxon>
        <taxon>Chitinophagales</taxon>
        <taxon>Chitinophagaceae</taxon>
        <taxon>Chitinophaga</taxon>
    </lineage>
</organism>
<dbReference type="STRING" id="1335309.GA0116948_103377"/>
<dbReference type="AlphaFoldDB" id="A0A1C4C2W6"/>
<dbReference type="Gene3D" id="3.40.630.10">
    <property type="entry name" value="Zn peptidases"/>
    <property type="match status" value="1"/>
</dbReference>
<gene>
    <name evidence="3" type="ORF">GA0116948_103377</name>
</gene>
<keyword evidence="3" id="KW-0645">Protease</keyword>
<keyword evidence="4" id="KW-1185">Reference proteome</keyword>
<dbReference type="Proteomes" id="UP000242818">
    <property type="component" value="Unassembled WGS sequence"/>
</dbReference>
<evidence type="ECO:0000256" key="1">
    <source>
        <dbReference type="SAM" id="SignalP"/>
    </source>
</evidence>
<dbReference type="SUPFAM" id="SSF53187">
    <property type="entry name" value="Zn-dependent exopeptidases"/>
    <property type="match status" value="1"/>
</dbReference>
<dbReference type="RefSeq" id="WP_240619124.1">
    <property type="nucleotide sequence ID" value="NZ_FMAR01000003.1"/>
</dbReference>
<dbReference type="GO" id="GO:0008270">
    <property type="term" value="F:zinc ion binding"/>
    <property type="evidence" value="ECO:0007669"/>
    <property type="project" value="InterPro"/>
</dbReference>
<dbReference type="GO" id="GO:0004181">
    <property type="term" value="F:metallocarboxypeptidase activity"/>
    <property type="evidence" value="ECO:0007669"/>
    <property type="project" value="InterPro"/>
</dbReference>
<accession>A0A1C4C2W6</accession>
<dbReference type="EMBL" id="FMAR01000003">
    <property type="protein sequence ID" value="SCC13408.1"/>
    <property type="molecule type" value="Genomic_DNA"/>
</dbReference>
<dbReference type="GO" id="GO:0006508">
    <property type="term" value="P:proteolysis"/>
    <property type="evidence" value="ECO:0007669"/>
    <property type="project" value="InterPro"/>
</dbReference>
<keyword evidence="1" id="KW-0732">Signal</keyword>
<evidence type="ECO:0000313" key="3">
    <source>
        <dbReference type="EMBL" id="SCC13408.1"/>
    </source>
</evidence>
<proteinExistence type="predicted"/>
<name>A0A1C4C2W6_9BACT</name>
<reference evidence="3 4" key="1">
    <citation type="submission" date="2016-08" db="EMBL/GenBank/DDBJ databases">
        <authorList>
            <person name="Seilhamer J.J."/>
        </authorList>
    </citation>
    <scope>NUCLEOTIDE SEQUENCE [LARGE SCALE GENOMIC DNA]</scope>
    <source>
        <strain evidence="3 4">A37T2</strain>
    </source>
</reference>
<feature type="signal peptide" evidence="1">
    <location>
        <begin position="1"/>
        <end position="29"/>
    </location>
</feature>
<dbReference type="Pfam" id="PF00246">
    <property type="entry name" value="Peptidase_M14"/>
    <property type="match status" value="1"/>
</dbReference>
<evidence type="ECO:0000259" key="2">
    <source>
        <dbReference type="Pfam" id="PF00246"/>
    </source>
</evidence>
<dbReference type="InterPro" id="IPR000834">
    <property type="entry name" value="Peptidase_M14"/>
</dbReference>
<feature type="domain" description="Peptidase M14" evidence="2">
    <location>
        <begin position="52"/>
        <end position="186"/>
    </location>
</feature>
<feature type="chain" id="PRO_5008689654" evidence="1">
    <location>
        <begin position="30"/>
        <end position="588"/>
    </location>
</feature>
<keyword evidence="3" id="KW-0121">Carboxypeptidase</keyword>
<keyword evidence="3" id="KW-0378">Hydrolase</keyword>
<sequence length="588" mass="66617">MRHFLPARLLRCMLYLPLFLCCIAHATWAQDLSTVFERSHAQETVTYAQCIQYYQTLAKRFPHTMQLRTVGQTDAGFPLHLLVYSPGGEFDFAHLHQQNKRIILINNGIHPGEPDGVDASMLLLRDIALGRKNLPANIVLAVIPLYNIGGALNRSPDFRVDQNGPAAFGSRGNGQNLDLNRDFIKSDSKNALAFQQIYQLTDPDVLIDNHVSNGADYQHIMTLLTSQPDKLGGGMGDFLRNQFEPGLFTLMKEKGYDLVPYVNHNGDLPDSGWVAFQDNPRYSTGYATLFHTFAFMPETHMLKAYALRVKATYALMECFIAFTSAHSNDMAALRAQTKKEVRTQTSFPLEWKPDMQRDSLIPFKGFQAGYKPSGISGLPRLYYDRSLPFTKQVKFYNHFTPGNYVAKPTAYIIPQGWWAVIDILKNNQVLLQPLAHDTTIAVAVYHIEDYKTAARPYEKHFLHSGVKTSTSLQRISFRKGDYYIPMNQVANRYLMETLEPTAGDSFFAWNFFDAILGQKEGYSDYVFEDIAADYLSQHADLQALLARQRAADTAFAKSAAAQLEFVYKHSPYAEPGFLRYPVFRVVNE</sequence>
<protein>
    <submittedName>
        <fullName evidence="3">Zinc carboxypeptidase</fullName>
    </submittedName>
</protein>
<evidence type="ECO:0000313" key="4">
    <source>
        <dbReference type="Proteomes" id="UP000242818"/>
    </source>
</evidence>